<sequence>MDDDEFEVPDVFESGGDGAGAGDGEEKASASQPAEGERRGRGRGRGQGSEKSAKHRRGAAKAKAKPVEAKVCKTCFVALCNRKTKAQSKFCGDHHRDAEAMKYQVRQKQKDHPERIAAVNLALADPAKAKLALDDFARLNPPGRFRKGLIDWTSFVQRFGKRVETRTRQGEELMDATDYIRWQTQDRGLTQEQAQKKWLELLESDLDREGDGTPHNTSVWVPRNKTRFKDVIRYKDHGVEEGSKQAKNMQDLLDHVNKQSDSFADPWLRRGAAQRDDEPAGSASKAEEMDVEDDDANAKKGSNVEIVIAGPRAYEKNEKVVSTCSSVVAAGVKALTEALDMSKAQPSTEKLQTSYEHTCAVRLRILHIWQSHEVSSIPELSSITGITSTANQGGNDGEKSASNGDGDKAPATPATDGDAAAKHAECTPEKLVPVSGANAKSSASTTSPSVSSSMKVSSILRKSLEPGAGNSAAQHVADVSHALCRAEMNDVHQSMLGCETVDDLHQQVDKLKNAAAVVKQLKDGATKAAASLKAHIQNRLKAQKRKLQQDEKQKEQVEMNARKRQAKEAALEVKKQADALSPVFTIEWGDLKNAEDILSGKAVPVFSGPAVGSITTLDTPCCIASVSAVATFMKNPKVQVMLGGFGGSYKKSAALKQSNKCQELIYKNNGVEECDALFNEVAGLFKAPSFVEAGANGMEKYLVNASSSHVGQSPNGLPSFKVLCSGEIAWCLYDLKKLVPAMKILLGRDNVGGLDGVQTFVKDLTPAKAISLASHGCHPYWIHQKEQQILYVPCGYIAAEHCKKGVLIYGVRRTLLHVSAEAAESYGFLMSLHEQSGKPLDKLRATCALLTLSETE</sequence>
<keyword evidence="4" id="KW-1185">Reference proteome</keyword>
<evidence type="ECO:0000313" key="4">
    <source>
        <dbReference type="Proteomes" id="UP000649617"/>
    </source>
</evidence>
<comment type="caution">
    <text evidence="3">The sequence shown here is derived from an EMBL/GenBank/DDBJ whole genome shotgun (WGS) entry which is preliminary data.</text>
</comment>
<evidence type="ECO:0000256" key="1">
    <source>
        <dbReference type="SAM" id="Coils"/>
    </source>
</evidence>
<name>A0A812JTD5_SYMPI</name>
<feature type="compositionally biased region" description="Low complexity" evidence="2">
    <location>
        <begin position="439"/>
        <end position="453"/>
    </location>
</feature>
<protein>
    <submittedName>
        <fullName evidence="3">Uncharacterized protein</fullName>
    </submittedName>
</protein>
<dbReference type="OrthoDB" id="437624at2759"/>
<reference evidence="3" key="1">
    <citation type="submission" date="2021-02" db="EMBL/GenBank/DDBJ databases">
        <authorList>
            <person name="Dougan E. K."/>
            <person name="Rhodes N."/>
            <person name="Thang M."/>
            <person name="Chan C."/>
        </authorList>
    </citation>
    <scope>NUCLEOTIDE SEQUENCE</scope>
</reference>
<feature type="region of interest" description="Disordered" evidence="2">
    <location>
        <begin position="385"/>
        <end position="453"/>
    </location>
</feature>
<dbReference type="AlphaFoldDB" id="A0A812JTD5"/>
<evidence type="ECO:0000256" key="2">
    <source>
        <dbReference type="SAM" id="MobiDB-lite"/>
    </source>
</evidence>
<dbReference type="Proteomes" id="UP000649617">
    <property type="component" value="Unassembled WGS sequence"/>
</dbReference>
<keyword evidence="1" id="KW-0175">Coiled coil</keyword>
<feature type="compositionally biased region" description="Basic residues" evidence="2">
    <location>
        <begin position="53"/>
        <end position="63"/>
    </location>
</feature>
<organism evidence="3 4">
    <name type="scientific">Symbiodinium pilosum</name>
    <name type="common">Dinoflagellate</name>
    <dbReference type="NCBI Taxonomy" id="2952"/>
    <lineage>
        <taxon>Eukaryota</taxon>
        <taxon>Sar</taxon>
        <taxon>Alveolata</taxon>
        <taxon>Dinophyceae</taxon>
        <taxon>Suessiales</taxon>
        <taxon>Symbiodiniaceae</taxon>
        <taxon>Symbiodinium</taxon>
    </lineage>
</organism>
<dbReference type="EMBL" id="CAJNIZ010002921">
    <property type="protein sequence ID" value="CAE7216403.1"/>
    <property type="molecule type" value="Genomic_DNA"/>
</dbReference>
<feature type="compositionally biased region" description="Acidic residues" evidence="2">
    <location>
        <begin position="1"/>
        <end position="10"/>
    </location>
</feature>
<feature type="compositionally biased region" description="Basic and acidic residues" evidence="2">
    <location>
        <begin position="419"/>
        <end position="428"/>
    </location>
</feature>
<feature type="region of interest" description="Disordered" evidence="2">
    <location>
        <begin position="271"/>
        <end position="298"/>
    </location>
</feature>
<feature type="compositionally biased region" description="Low complexity" evidence="2">
    <location>
        <begin position="409"/>
        <end position="418"/>
    </location>
</feature>
<proteinExistence type="predicted"/>
<feature type="region of interest" description="Disordered" evidence="2">
    <location>
        <begin position="1"/>
        <end position="63"/>
    </location>
</feature>
<accession>A0A812JTD5</accession>
<gene>
    <name evidence="3" type="ORF">SPIL2461_LOCUS2629</name>
</gene>
<feature type="coiled-coil region" evidence="1">
    <location>
        <begin position="501"/>
        <end position="567"/>
    </location>
</feature>
<evidence type="ECO:0000313" key="3">
    <source>
        <dbReference type="EMBL" id="CAE7216403.1"/>
    </source>
</evidence>